<keyword evidence="1" id="KW-0805">Transcription regulation</keyword>
<keyword evidence="6" id="KW-1185">Reference proteome</keyword>
<reference evidence="5 6" key="1">
    <citation type="journal article" date="2019" name="Int. J. Syst. Evol. Microbiol.">
        <title>The Global Catalogue of Microorganisms (GCM) 10K type strain sequencing project: providing services to taxonomists for standard genome sequencing and annotation.</title>
        <authorList>
            <consortium name="The Broad Institute Genomics Platform"/>
            <consortium name="The Broad Institute Genome Sequencing Center for Infectious Disease"/>
            <person name="Wu L."/>
            <person name="Ma J."/>
        </authorList>
    </citation>
    <scope>NUCLEOTIDE SEQUENCE [LARGE SCALE GENOMIC DNA]</scope>
    <source>
        <strain evidence="5 6">JCM 30072</strain>
    </source>
</reference>
<keyword evidence="2" id="KW-0804">Transcription</keyword>
<evidence type="ECO:0000313" key="6">
    <source>
        <dbReference type="Proteomes" id="UP001596445"/>
    </source>
</evidence>
<evidence type="ECO:0000256" key="2">
    <source>
        <dbReference type="ARBA" id="ARBA00023163"/>
    </source>
</evidence>
<comment type="caution">
    <text evidence="5">The sequence shown here is derived from an EMBL/GenBank/DDBJ whole genome shotgun (WGS) entry which is preliminary data.</text>
</comment>
<dbReference type="RefSeq" id="WP_382186746.1">
    <property type="nucleotide sequence ID" value="NZ_JBHSZI010000001.1"/>
</dbReference>
<accession>A0ABD5VZL6</accession>
<dbReference type="InterPro" id="IPR007050">
    <property type="entry name" value="HTH_bacterioopsin"/>
</dbReference>
<feature type="domain" description="HTH bat-type" evidence="4">
    <location>
        <begin position="59"/>
        <end position="97"/>
    </location>
</feature>
<organism evidence="5 6">
    <name type="scientific">Halovenus salina</name>
    <dbReference type="NCBI Taxonomy" id="1510225"/>
    <lineage>
        <taxon>Archaea</taxon>
        <taxon>Methanobacteriati</taxon>
        <taxon>Methanobacteriota</taxon>
        <taxon>Stenosarchaea group</taxon>
        <taxon>Halobacteria</taxon>
        <taxon>Halobacteriales</taxon>
        <taxon>Haloarculaceae</taxon>
        <taxon>Halovenus</taxon>
    </lineage>
</organism>
<evidence type="ECO:0000259" key="4">
    <source>
        <dbReference type="Pfam" id="PF04967"/>
    </source>
</evidence>
<evidence type="ECO:0000256" key="1">
    <source>
        <dbReference type="ARBA" id="ARBA00023015"/>
    </source>
</evidence>
<evidence type="ECO:0000313" key="5">
    <source>
        <dbReference type="EMBL" id="MFC7057333.1"/>
    </source>
</evidence>
<dbReference type="Proteomes" id="UP001596445">
    <property type="component" value="Unassembled WGS sequence"/>
</dbReference>
<sequence>MELSAPLSHPRLPLDVPGALSRGRPSARYQTDLQPHHARGRAVVWSHDPAAKDPGSGRREGYYSLPRQASTQELAETFDVSDQAITERLRRAIEMLVTNTLLLTADDDDD</sequence>
<dbReference type="AlphaFoldDB" id="A0ABD5VZL6"/>
<name>A0ABD5VZL6_9EURY</name>
<protein>
    <submittedName>
        <fullName evidence="5">Helix-turn-helix domain-containing protein</fullName>
    </submittedName>
</protein>
<feature type="region of interest" description="Disordered" evidence="3">
    <location>
        <begin position="1"/>
        <end position="41"/>
    </location>
</feature>
<gene>
    <name evidence="5" type="ORF">ACFQQG_03010</name>
</gene>
<dbReference type="EMBL" id="JBHSZI010000001">
    <property type="protein sequence ID" value="MFC7057333.1"/>
    <property type="molecule type" value="Genomic_DNA"/>
</dbReference>
<dbReference type="Pfam" id="PF04967">
    <property type="entry name" value="HTH_10"/>
    <property type="match status" value="1"/>
</dbReference>
<proteinExistence type="predicted"/>
<evidence type="ECO:0000256" key="3">
    <source>
        <dbReference type="SAM" id="MobiDB-lite"/>
    </source>
</evidence>